<dbReference type="AlphaFoldDB" id="A0A3P7E5H7"/>
<accession>A0A3P7E5H7</accession>
<dbReference type="Proteomes" id="UP000270924">
    <property type="component" value="Unassembled WGS sequence"/>
</dbReference>
<evidence type="ECO:0000313" key="2">
    <source>
        <dbReference type="Proteomes" id="UP000270924"/>
    </source>
</evidence>
<evidence type="ECO:0000313" key="1">
    <source>
        <dbReference type="EMBL" id="VDM14616.1"/>
    </source>
</evidence>
<feature type="non-terminal residue" evidence="1">
    <location>
        <position position="74"/>
    </location>
</feature>
<reference evidence="1 2" key="1">
    <citation type="submission" date="2018-11" db="EMBL/GenBank/DDBJ databases">
        <authorList>
            <consortium name="Pathogen Informatics"/>
        </authorList>
    </citation>
    <scope>NUCLEOTIDE SEQUENCE [LARGE SCALE GENOMIC DNA]</scope>
</reference>
<gene>
    <name evidence="1" type="ORF">WBA_LOCUS8002</name>
</gene>
<proteinExistence type="predicted"/>
<keyword evidence="2" id="KW-1185">Reference proteome</keyword>
<sequence>MIIICAEGEARKLFEGNDKYTQTYIRKHQAVERFSGKSWKGFWEDSRNKAVVVGFEVEGVQSRNDIAHPAGLDQ</sequence>
<name>A0A3P7E5H7_WUCBA</name>
<dbReference type="EMBL" id="UYWW01006233">
    <property type="protein sequence ID" value="VDM14616.1"/>
    <property type="molecule type" value="Genomic_DNA"/>
</dbReference>
<protein>
    <submittedName>
        <fullName evidence="1">Uncharacterized protein</fullName>
    </submittedName>
</protein>
<organism evidence="1 2">
    <name type="scientific">Wuchereria bancrofti</name>
    <dbReference type="NCBI Taxonomy" id="6293"/>
    <lineage>
        <taxon>Eukaryota</taxon>
        <taxon>Metazoa</taxon>
        <taxon>Ecdysozoa</taxon>
        <taxon>Nematoda</taxon>
        <taxon>Chromadorea</taxon>
        <taxon>Rhabditida</taxon>
        <taxon>Spirurina</taxon>
        <taxon>Spiruromorpha</taxon>
        <taxon>Filarioidea</taxon>
        <taxon>Onchocercidae</taxon>
        <taxon>Wuchereria</taxon>
    </lineage>
</organism>
<dbReference type="InParanoid" id="A0A3P7E5H7"/>